<dbReference type="STRING" id="6277.A0A498SE34"/>
<protein>
    <recommendedName>
        <fullName evidence="2">Nudix hydrolase domain-containing protein</fullName>
    </recommendedName>
</protein>
<dbReference type="InterPro" id="IPR020476">
    <property type="entry name" value="Nudix_hydrolase"/>
</dbReference>
<gene>
    <name evidence="3" type="ORF">NAV_LOCUS4061</name>
</gene>
<dbReference type="EMBL" id="UPTC01000571">
    <property type="protein sequence ID" value="VBB29256.1"/>
    <property type="molecule type" value="Genomic_DNA"/>
</dbReference>
<evidence type="ECO:0000313" key="4">
    <source>
        <dbReference type="Proteomes" id="UP000276991"/>
    </source>
</evidence>
<dbReference type="PANTHER" id="PTHR11839:SF1">
    <property type="entry name" value="ADP-SUGAR PYROPHOSPHATASE"/>
    <property type="match status" value="1"/>
</dbReference>
<dbReference type="SUPFAM" id="SSF55811">
    <property type="entry name" value="Nudix"/>
    <property type="match status" value="1"/>
</dbReference>
<dbReference type="InterPro" id="IPR015797">
    <property type="entry name" value="NUDIX_hydrolase-like_dom_sf"/>
</dbReference>
<dbReference type="OrthoDB" id="10249920at2759"/>
<proteinExistence type="predicted"/>
<dbReference type="AlphaFoldDB" id="A0A498SE34"/>
<dbReference type="GO" id="GO:0006753">
    <property type="term" value="P:nucleoside phosphate metabolic process"/>
    <property type="evidence" value="ECO:0007669"/>
    <property type="project" value="TreeGrafter"/>
</dbReference>
<evidence type="ECO:0000256" key="1">
    <source>
        <dbReference type="ARBA" id="ARBA00022801"/>
    </source>
</evidence>
<dbReference type="GO" id="GO:0047631">
    <property type="term" value="F:ADP-ribose diphosphatase activity"/>
    <property type="evidence" value="ECO:0007669"/>
    <property type="project" value="TreeGrafter"/>
</dbReference>
<keyword evidence="1" id="KW-0378">Hydrolase</keyword>
<sequence length="204" mass="23145">MFAGCPFKILEQPKFVYDGKWLKMRELRFRKSDSTPEQIWESVHRRTVPCSKPDGVDVLATLHKDGKKYFILIKQYRMPMAGMCLEFPAGLIDEGETVEAAGLRELKEETGYTATKILSCTKGKQSLSPGLTDESVNFMMVEVDGNAPENKNPKQKLDDGEIIEVVLVECDRLLPYVELICSEVYVESIVYAFALGMNYAQHFM</sequence>
<dbReference type="PANTHER" id="PTHR11839">
    <property type="entry name" value="UDP/ADP-SUGAR PYROPHOSPHATASE"/>
    <property type="match status" value="1"/>
</dbReference>
<dbReference type="Proteomes" id="UP000276991">
    <property type="component" value="Unassembled WGS sequence"/>
</dbReference>
<keyword evidence="4" id="KW-1185">Reference proteome</keyword>
<feature type="domain" description="Nudix hydrolase" evidence="2">
    <location>
        <begin position="53"/>
        <end position="193"/>
    </location>
</feature>
<dbReference type="Pfam" id="PF00293">
    <property type="entry name" value="NUDIX"/>
    <property type="match status" value="1"/>
</dbReference>
<accession>A0A498SE34</accession>
<reference evidence="3 4" key="1">
    <citation type="submission" date="2018-08" db="EMBL/GenBank/DDBJ databases">
        <authorList>
            <person name="Laetsch R D."/>
            <person name="Stevens L."/>
            <person name="Kumar S."/>
            <person name="Blaxter L. M."/>
        </authorList>
    </citation>
    <scope>NUCLEOTIDE SEQUENCE [LARGE SCALE GENOMIC DNA]</scope>
</reference>
<dbReference type="GO" id="GO:0019693">
    <property type="term" value="P:ribose phosphate metabolic process"/>
    <property type="evidence" value="ECO:0007669"/>
    <property type="project" value="TreeGrafter"/>
</dbReference>
<dbReference type="CDD" id="cd18888">
    <property type="entry name" value="NUDIX_ADPRase_Nudt5"/>
    <property type="match status" value="1"/>
</dbReference>
<dbReference type="InterPro" id="IPR000086">
    <property type="entry name" value="NUDIX_hydrolase_dom"/>
</dbReference>
<name>A0A498SE34_ACAVI</name>
<dbReference type="GO" id="GO:0005634">
    <property type="term" value="C:nucleus"/>
    <property type="evidence" value="ECO:0007669"/>
    <property type="project" value="TreeGrafter"/>
</dbReference>
<dbReference type="PROSITE" id="PS51462">
    <property type="entry name" value="NUDIX"/>
    <property type="match status" value="1"/>
</dbReference>
<dbReference type="Gene3D" id="3.90.79.10">
    <property type="entry name" value="Nucleoside Triphosphate Pyrophosphohydrolase"/>
    <property type="match status" value="1"/>
</dbReference>
<evidence type="ECO:0000259" key="2">
    <source>
        <dbReference type="PROSITE" id="PS51462"/>
    </source>
</evidence>
<evidence type="ECO:0000313" key="3">
    <source>
        <dbReference type="EMBL" id="VBB29256.1"/>
    </source>
</evidence>
<organism evidence="3 4">
    <name type="scientific">Acanthocheilonema viteae</name>
    <name type="common">Filarial nematode worm</name>
    <name type="synonym">Dipetalonema viteae</name>
    <dbReference type="NCBI Taxonomy" id="6277"/>
    <lineage>
        <taxon>Eukaryota</taxon>
        <taxon>Metazoa</taxon>
        <taxon>Ecdysozoa</taxon>
        <taxon>Nematoda</taxon>
        <taxon>Chromadorea</taxon>
        <taxon>Rhabditida</taxon>
        <taxon>Spirurina</taxon>
        <taxon>Spiruromorpha</taxon>
        <taxon>Filarioidea</taxon>
        <taxon>Onchocercidae</taxon>
        <taxon>Acanthocheilonema</taxon>
    </lineage>
</organism>
<dbReference type="PRINTS" id="PR00502">
    <property type="entry name" value="NUDIXFAMILY"/>
</dbReference>